<dbReference type="RefSeq" id="WP_371840114.1">
    <property type="nucleotide sequence ID" value="NZ_JBGMEK010000042.1"/>
</dbReference>
<name>A0ABV4P260_9GAMM</name>
<proteinExistence type="predicted"/>
<reference evidence="1 2" key="1">
    <citation type="submission" date="2024-08" db="EMBL/GenBank/DDBJ databases">
        <authorList>
            <person name="Ishaq N."/>
        </authorList>
    </citation>
    <scope>NUCLEOTIDE SEQUENCE [LARGE SCALE GENOMIC DNA]</scope>
    <source>
        <strain evidence="1 2">DSM 18651</strain>
    </source>
</reference>
<organism evidence="1 2">
    <name type="scientific">Microbulbifer epialgicus</name>
    <dbReference type="NCBI Taxonomy" id="393907"/>
    <lineage>
        <taxon>Bacteria</taxon>
        <taxon>Pseudomonadati</taxon>
        <taxon>Pseudomonadota</taxon>
        <taxon>Gammaproteobacteria</taxon>
        <taxon>Cellvibrionales</taxon>
        <taxon>Microbulbiferaceae</taxon>
        <taxon>Microbulbifer</taxon>
    </lineage>
</organism>
<evidence type="ECO:0000313" key="1">
    <source>
        <dbReference type="EMBL" id="MFA0812441.1"/>
    </source>
</evidence>
<keyword evidence="2" id="KW-1185">Reference proteome</keyword>
<dbReference type="Proteomes" id="UP001569428">
    <property type="component" value="Unassembled WGS sequence"/>
</dbReference>
<gene>
    <name evidence="1" type="ORF">ACCI49_16130</name>
</gene>
<sequence length="73" mass="8323">MNRFAIFSGTYNLLMGGAKDFKESRPTKEAAIKGAQDIAKTETFVRWVQIFDKKTEELTTYSVVDGELKKRES</sequence>
<comment type="caution">
    <text evidence="1">The sequence shown here is derived from an EMBL/GenBank/DDBJ whole genome shotgun (WGS) entry which is preliminary data.</text>
</comment>
<evidence type="ECO:0000313" key="2">
    <source>
        <dbReference type="Proteomes" id="UP001569428"/>
    </source>
</evidence>
<protein>
    <submittedName>
        <fullName evidence="1">Uncharacterized protein</fullName>
    </submittedName>
</protein>
<dbReference type="EMBL" id="JBGMEK010000042">
    <property type="protein sequence ID" value="MFA0812441.1"/>
    <property type="molecule type" value="Genomic_DNA"/>
</dbReference>
<accession>A0ABV4P260</accession>